<dbReference type="Gene3D" id="3.40.50.1470">
    <property type="entry name" value="Peptidyl-tRNA hydrolase"/>
    <property type="match status" value="1"/>
</dbReference>
<protein>
    <recommendedName>
        <fullName evidence="6 7">Peptidyl-tRNA hydrolase</fullName>
        <shortName evidence="7">Pth</shortName>
        <ecNumber evidence="1 7">3.1.1.29</ecNumber>
    </recommendedName>
</protein>
<dbReference type="PROSITE" id="PS01196">
    <property type="entry name" value="PEPT_TRNA_HYDROL_2"/>
    <property type="match status" value="1"/>
</dbReference>
<dbReference type="Pfam" id="PF01195">
    <property type="entry name" value="Pept_tRNA_hydro"/>
    <property type="match status" value="1"/>
</dbReference>
<evidence type="ECO:0000256" key="5">
    <source>
        <dbReference type="ARBA" id="ARBA00038063"/>
    </source>
</evidence>
<feature type="site" description="Stabilizes the basic form of H active site to accept a proton" evidence="7">
    <location>
        <position position="91"/>
    </location>
</feature>
<evidence type="ECO:0000256" key="3">
    <source>
        <dbReference type="ARBA" id="ARBA00022801"/>
    </source>
</evidence>
<gene>
    <name evidence="7" type="primary">pth</name>
    <name evidence="10" type="ORF">H0185_01400</name>
</gene>
<comment type="subcellular location">
    <subcellularLocation>
        <location evidence="7">Cytoplasm</location>
    </subcellularLocation>
</comment>
<evidence type="ECO:0000256" key="6">
    <source>
        <dbReference type="ARBA" id="ARBA00050038"/>
    </source>
</evidence>
<keyword evidence="4 7" id="KW-0694">RNA-binding</keyword>
<dbReference type="Proteomes" id="UP000769780">
    <property type="component" value="Unassembled WGS sequence"/>
</dbReference>
<dbReference type="InterPro" id="IPR001328">
    <property type="entry name" value="Pept_tRNA_hydro"/>
</dbReference>
<evidence type="ECO:0000256" key="2">
    <source>
        <dbReference type="ARBA" id="ARBA00022555"/>
    </source>
</evidence>
<name>A0ABS7JZZ6_9BACI</name>
<dbReference type="InterPro" id="IPR018171">
    <property type="entry name" value="Pept_tRNA_hydro_CS"/>
</dbReference>
<accession>A0ABS7JZZ6</accession>
<dbReference type="EC" id="3.1.1.29" evidence="1 7"/>
<keyword evidence="7" id="KW-0963">Cytoplasm</keyword>
<keyword evidence="2 7" id="KW-0820">tRNA-binding</keyword>
<evidence type="ECO:0000256" key="9">
    <source>
        <dbReference type="RuleBase" id="RU004320"/>
    </source>
</evidence>
<evidence type="ECO:0000256" key="7">
    <source>
        <dbReference type="HAMAP-Rule" id="MF_00083"/>
    </source>
</evidence>
<sequence>MKLIVGLGNPGKQYEKTRHNIGFEVIDQLSEKMNIPLSQAKFKGLFGAGIVKGEKVILLKPLTYMNLSGESIGAVMSYYDIELEDLLVIYDDLDLPTGKIRLRQKGSAGGHNGIRSTIAHTGSQEFKRIRVGISRPQNRMPITDYVLGKFSKEEQVEMDKAAQKACEACEAWMEVPFLQVMNQYNQ</sequence>
<feature type="binding site" evidence="7">
    <location>
        <position position="112"/>
    </location>
    <ligand>
        <name>tRNA</name>
        <dbReference type="ChEBI" id="CHEBI:17843"/>
    </ligand>
</feature>
<evidence type="ECO:0000256" key="1">
    <source>
        <dbReference type="ARBA" id="ARBA00013260"/>
    </source>
</evidence>
<comment type="function">
    <text evidence="7">Catalyzes the release of premature peptidyl moieties from peptidyl-tRNA molecules trapped in stalled 50S ribosomal subunits, and thus maintains levels of free tRNAs and 50S ribosomes.</text>
</comment>
<evidence type="ECO:0000313" key="10">
    <source>
        <dbReference type="EMBL" id="MBY0095476.1"/>
    </source>
</evidence>
<dbReference type="GO" id="GO:0004045">
    <property type="term" value="F:peptidyl-tRNA hydrolase activity"/>
    <property type="evidence" value="ECO:0007669"/>
    <property type="project" value="UniProtKB-EC"/>
</dbReference>
<comment type="subunit">
    <text evidence="7">Monomer.</text>
</comment>
<evidence type="ECO:0000256" key="4">
    <source>
        <dbReference type="ARBA" id="ARBA00022884"/>
    </source>
</evidence>
<feature type="site" description="Discriminates between blocked and unblocked aminoacyl-tRNA" evidence="7">
    <location>
        <position position="9"/>
    </location>
</feature>
<evidence type="ECO:0000313" key="11">
    <source>
        <dbReference type="Proteomes" id="UP000769780"/>
    </source>
</evidence>
<dbReference type="NCBIfam" id="TIGR00447">
    <property type="entry name" value="pth"/>
    <property type="match status" value="1"/>
</dbReference>
<dbReference type="RefSeq" id="WP_221870485.1">
    <property type="nucleotide sequence ID" value="NZ_JACWFH010000003.1"/>
</dbReference>
<dbReference type="InterPro" id="IPR036416">
    <property type="entry name" value="Pept_tRNA_hydro_sf"/>
</dbReference>
<feature type="active site" description="Proton acceptor" evidence="7">
    <location>
        <position position="19"/>
    </location>
</feature>
<evidence type="ECO:0000256" key="8">
    <source>
        <dbReference type="RuleBase" id="RU000673"/>
    </source>
</evidence>
<comment type="caution">
    <text evidence="10">The sequence shown here is derived from an EMBL/GenBank/DDBJ whole genome shotgun (WGS) entry which is preliminary data.</text>
</comment>
<feature type="binding site" evidence="7">
    <location>
        <position position="66"/>
    </location>
    <ligand>
        <name>tRNA</name>
        <dbReference type="ChEBI" id="CHEBI:17843"/>
    </ligand>
</feature>
<dbReference type="HAMAP" id="MF_00083">
    <property type="entry name" value="Pept_tRNA_hydro_bact"/>
    <property type="match status" value="1"/>
</dbReference>
<dbReference type="PANTHER" id="PTHR17224">
    <property type="entry name" value="PEPTIDYL-TRNA HYDROLASE"/>
    <property type="match status" value="1"/>
</dbReference>
<reference evidence="10 11" key="1">
    <citation type="submission" date="2020-07" db="EMBL/GenBank/DDBJ databases">
        <title>Fungal Genomes of the International Space Station.</title>
        <authorList>
            <person name="Seuylemezian A."/>
            <person name="Singh N.K."/>
            <person name="Wood J."/>
            <person name="Venkateswaran K."/>
        </authorList>
    </citation>
    <scope>NUCLEOTIDE SEQUENCE [LARGE SCALE GENOMIC DNA]</scope>
    <source>
        <strain evidence="10 11">PL-B2</strain>
    </source>
</reference>
<comment type="similarity">
    <text evidence="5 7 9">Belongs to the PTH family.</text>
</comment>
<dbReference type="PANTHER" id="PTHR17224:SF1">
    <property type="entry name" value="PEPTIDYL-TRNA HYDROLASE"/>
    <property type="match status" value="1"/>
</dbReference>
<feature type="binding site" evidence="7">
    <location>
        <position position="14"/>
    </location>
    <ligand>
        <name>tRNA</name>
        <dbReference type="ChEBI" id="CHEBI:17843"/>
    </ligand>
</feature>
<keyword evidence="11" id="KW-1185">Reference proteome</keyword>
<organism evidence="10 11">
    <name type="scientific">Mesobacillus maritimus</name>
    <dbReference type="NCBI Taxonomy" id="1643336"/>
    <lineage>
        <taxon>Bacteria</taxon>
        <taxon>Bacillati</taxon>
        <taxon>Bacillota</taxon>
        <taxon>Bacilli</taxon>
        <taxon>Bacillales</taxon>
        <taxon>Bacillaceae</taxon>
        <taxon>Mesobacillus</taxon>
    </lineage>
</organism>
<feature type="binding site" evidence="7">
    <location>
        <position position="64"/>
    </location>
    <ligand>
        <name>tRNA</name>
        <dbReference type="ChEBI" id="CHEBI:17843"/>
    </ligand>
</feature>
<proteinExistence type="inferred from homology"/>
<comment type="catalytic activity">
    <reaction evidence="7 8">
        <text>an N-acyl-L-alpha-aminoacyl-tRNA + H2O = an N-acyl-L-amino acid + a tRNA + H(+)</text>
        <dbReference type="Rhea" id="RHEA:54448"/>
        <dbReference type="Rhea" id="RHEA-COMP:10123"/>
        <dbReference type="Rhea" id="RHEA-COMP:13883"/>
        <dbReference type="ChEBI" id="CHEBI:15377"/>
        <dbReference type="ChEBI" id="CHEBI:15378"/>
        <dbReference type="ChEBI" id="CHEBI:59874"/>
        <dbReference type="ChEBI" id="CHEBI:78442"/>
        <dbReference type="ChEBI" id="CHEBI:138191"/>
        <dbReference type="EC" id="3.1.1.29"/>
    </reaction>
</comment>
<dbReference type="SUPFAM" id="SSF53178">
    <property type="entry name" value="Peptidyl-tRNA hydrolase-like"/>
    <property type="match status" value="1"/>
</dbReference>
<keyword evidence="3 7" id="KW-0378">Hydrolase</keyword>
<dbReference type="EMBL" id="JACWFH010000003">
    <property type="protein sequence ID" value="MBY0095476.1"/>
    <property type="molecule type" value="Genomic_DNA"/>
</dbReference>
<comment type="function">
    <text evidence="7">Hydrolyzes ribosome-free peptidyl-tRNAs (with 1 or more amino acids incorporated), which drop off the ribosome during protein synthesis, or as a result of ribosome stalling.</text>
</comment>
<dbReference type="CDD" id="cd00462">
    <property type="entry name" value="PTH"/>
    <property type="match status" value="1"/>
</dbReference>
<dbReference type="PROSITE" id="PS01195">
    <property type="entry name" value="PEPT_TRNA_HYDROL_1"/>
    <property type="match status" value="1"/>
</dbReference>